<name>A0A2T1LX06_9CHRO</name>
<dbReference type="RefSeq" id="WP_106457398.1">
    <property type="nucleotide sequence ID" value="NZ_PXOH01000013.1"/>
</dbReference>
<proteinExistence type="predicted"/>
<reference evidence="2 3" key="1">
    <citation type="submission" date="2018-03" db="EMBL/GenBank/DDBJ databases">
        <title>The ancient ancestry and fast evolution of plastids.</title>
        <authorList>
            <person name="Moore K.R."/>
            <person name="Magnabosco C."/>
            <person name="Momper L."/>
            <person name="Gold D.A."/>
            <person name="Bosak T."/>
            <person name="Fournier G.P."/>
        </authorList>
    </citation>
    <scope>NUCLEOTIDE SEQUENCE [LARGE SCALE GENOMIC DNA]</scope>
    <source>
        <strain evidence="2 3">CCALA 016</strain>
    </source>
</reference>
<protein>
    <submittedName>
        <fullName evidence="2">Uncharacterized protein</fullName>
    </submittedName>
</protein>
<evidence type="ECO:0000313" key="2">
    <source>
        <dbReference type="EMBL" id="PSF36681.1"/>
    </source>
</evidence>
<comment type="caution">
    <text evidence="2">The sequence shown here is derived from an EMBL/GenBank/DDBJ whole genome shotgun (WGS) entry which is preliminary data.</text>
</comment>
<evidence type="ECO:0000256" key="1">
    <source>
        <dbReference type="SAM" id="Coils"/>
    </source>
</evidence>
<keyword evidence="1" id="KW-0175">Coiled coil</keyword>
<gene>
    <name evidence="2" type="ORF">C7H19_13210</name>
</gene>
<keyword evidence="3" id="KW-1185">Reference proteome</keyword>
<reference evidence="2 3" key="2">
    <citation type="submission" date="2018-03" db="EMBL/GenBank/DDBJ databases">
        <authorList>
            <person name="Keele B.F."/>
        </authorList>
    </citation>
    <scope>NUCLEOTIDE SEQUENCE [LARGE SCALE GENOMIC DNA]</scope>
    <source>
        <strain evidence="2 3">CCALA 016</strain>
    </source>
</reference>
<sequence>MSTYPKIPDPETYQRLLTNLRQTRLEIEEFNLELAEINALLAEQLRNQRLNRVQNYLKQMKHQS</sequence>
<dbReference type="Proteomes" id="UP000239001">
    <property type="component" value="Unassembled WGS sequence"/>
</dbReference>
<dbReference type="AlphaFoldDB" id="A0A2T1LX06"/>
<feature type="coiled-coil region" evidence="1">
    <location>
        <begin position="13"/>
        <end position="47"/>
    </location>
</feature>
<accession>A0A2T1LX06</accession>
<dbReference type="EMBL" id="PXOH01000013">
    <property type="protein sequence ID" value="PSF36681.1"/>
    <property type="molecule type" value="Genomic_DNA"/>
</dbReference>
<evidence type="ECO:0000313" key="3">
    <source>
        <dbReference type="Proteomes" id="UP000239001"/>
    </source>
</evidence>
<organism evidence="2 3">
    <name type="scientific">Aphanothece hegewaldii CCALA 016</name>
    <dbReference type="NCBI Taxonomy" id="2107694"/>
    <lineage>
        <taxon>Bacteria</taxon>
        <taxon>Bacillati</taxon>
        <taxon>Cyanobacteriota</taxon>
        <taxon>Cyanophyceae</taxon>
        <taxon>Oscillatoriophycideae</taxon>
        <taxon>Chroococcales</taxon>
        <taxon>Aphanothecaceae</taxon>
        <taxon>Aphanothece</taxon>
    </lineage>
</organism>